<dbReference type="PROSITE" id="PS00028">
    <property type="entry name" value="ZINC_FINGER_C2H2_1"/>
    <property type="match status" value="1"/>
</dbReference>
<evidence type="ECO:0000256" key="2">
    <source>
        <dbReference type="ARBA" id="ARBA00022723"/>
    </source>
</evidence>
<organism evidence="10 11">
    <name type="scientific">Hylia prasina</name>
    <name type="common">green hylia</name>
    <dbReference type="NCBI Taxonomy" id="208073"/>
    <lineage>
        <taxon>Eukaryota</taxon>
        <taxon>Metazoa</taxon>
        <taxon>Chordata</taxon>
        <taxon>Craniata</taxon>
        <taxon>Vertebrata</taxon>
        <taxon>Euteleostomi</taxon>
        <taxon>Archelosauria</taxon>
        <taxon>Archosauria</taxon>
        <taxon>Dinosauria</taxon>
        <taxon>Saurischia</taxon>
        <taxon>Theropoda</taxon>
        <taxon>Coelurosauria</taxon>
        <taxon>Aves</taxon>
        <taxon>Neognathae</taxon>
        <taxon>Neoaves</taxon>
        <taxon>Telluraves</taxon>
        <taxon>Australaves</taxon>
        <taxon>Passeriformes</taxon>
        <taxon>Sylvioidea</taxon>
        <taxon>Sylviidae</taxon>
        <taxon>Acrocephalinae</taxon>
        <taxon>Hylia</taxon>
    </lineage>
</organism>
<dbReference type="InterPro" id="IPR036236">
    <property type="entry name" value="Znf_C2H2_sf"/>
</dbReference>
<feature type="non-terminal residue" evidence="10">
    <location>
        <position position="80"/>
    </location>
</feature>
<name>A0A7K5WHH1_9SYLV</name>
<dbReference type="InterPro" id="IPR013087">
    <property type="entry name" value="Znf_C2H2_type"/>
</dbReference>
<evidence type="ECO:0000313" key="10">
    <source>
        <dbReference type="EMBL" id="NWU39766.1"/>
    </source>
</evidence>
<evidence type="ECO:0000256" key="5">
    <source>
        <dbReference type="ARBA" id="ARBA00022833"/>
    </source>
</evidence>
<reference evidence="10 11" key="1">
    <citation type="submission" date="2019-09" db="EMBL/GenBank/DDBJ databases">
        <title>Bird 10,000 Genomes (B10K) Project - Family phase.</title>
        <authorList>
            <person name="Zhang G."/>
        </authorList>
    </citation>
    <scope>NUCLEOTIDE SEQUENCE [LARGE SCALE GENOMIC DNA]</scope>
    <source>
        <strain evidence="10">B10K-DU-001-70</strain>
        <tissue evidence="10">Muscle</tissue>
    </source>
</reference>
<dbReference type="AlphaFoldDB" id="A0A7K5WHH1"/>
<keyword evidence="2" id="KW-0479">Metal-binding</keyword>
<evidence type="ECO:0000256" key="6">
    <source>
        <dbReference type="ARBA" id="ARBA00023242"/>
    </source>
</evidence>
<feature type="compositionally biased region" description="Basic and acidic residues" evidence="8">
    <location>
        <begin position="21"/>
        <end position="32"/>
    </location>
</feature>
<dbReference type="EMBL" id="VYXD01008806">
    <property type="protein sequence ID" value="NWU39766.1"/>
    <property type="molecule type" value="Genomic_DNA"/>
</dbReference>
<comment type="subcellular location">
    <subcellularLocation>
        <location evidence="1">Nucleus</location>
    </subcellularLocation>
</comment>
<comment type="caution">
    <text evidence="10">The sequence shown here is derived from an EMBL/GenBank/DDBJ whole genome shotgun (WGS) entry which is preliminary data.</text>
</comment>
<dbReference type="Proteomes" id="UP000557268">
    <property type="component" value="Unassembled WGS sequence"/>
</dbReference>
<feature type="compositionally biased region" description="Polar residues" evidence="8">
    <location>
        <begin position="58"/>
        <end position="80"/>
    </location>
</feature>
<feature type="non-terminal residue" evidence="10">
    <location>
        <position position="1"/>
    </location>
</feature>
<dbReference type="GO" id="GO:0005634">
    <property type="term" value="C:nucleus"/>
    <property type="evidence" value="ECO:0007669"/>
    <property type="project" value="UniProtKB-SubCell"/>
</dbReference>
<keyword evidence="11" id="KW-1185">Reference proteome</keyword>
<evidence type="ECO:0000256" key="7">
    <source>
        <dbReference type="PROSITE-ProRule" id="PRU00042"/>
    </source>
</evidence>
<keyword evidence="3" id="KW-0677">Repeat</keyword>
<sequence length="80" mass="8471">VESQKSCSECGKSFSDPSALAEHRRIHEESRKSGNSPVESQKNGKSFVGSSALAKSQGMIQEESQNSGNSLLESPKSGNS</sequence>
<dbReference type="Gene3D" id="3.30.160.60">
    <property type="entry name" value="Classic Zinc Finger"/>
    <property type="match status" value="1"/>
</dbReference>
<feature type="compositionally biased region" description="Polar residues" evidence="8">
    <location>
        <begin position="33"/>
        <end position="44"/>
    </location>
</feature>
<accession>A0A7K5WHH1</accession>
<keyword evidence="6" id="KW-0539">Nucleus</keyword>
<gene>
    <name evidence="10" type="primary">Zkscan3_1</name>
    <name evidence="10" type="ORF">HYLPRA_R15088</name>
</gene>
<evidence type="ECO:0000313" key="11">
    <source>
        <dbReference type="Proteomes" id="UP000557268"/>
    </source>
</evidence>
<evidence type="ECO:0000259" key="9">
    <source>
        <dbReference type="PROSITE" id="PS50157"/>
    </source>
</evidence>
<dbReference type="Pfam" id="PF00096">
    <property type="entry name" value="zf-C2H2"/>
    <property type="match status" value="1"/>
</dbReference>
<feature type="region of interest" description="Disordered" evidence="8">
    <location>
        <begin position="1"/>
        <end position="80"/>
    </location>
</feature>
<feature type="domain" description="C2H2-type" evidence="9">
    <location>
        <begin position="5"/>
        <end position="32"/>
    </location>
</feature>
<protein>
    <submittedName>
        <fullName evidence="10">ZKSC3 protein</fullName>
    </submittedName>
</protein>
<evidence type="ECO:0000256" key="4">
    <source>
        <dbReference type="ARBA" id="ARBA00022771"/>
    </source>
</evidence>
<dbReference type="PROSITE" id="PS50157">
    <property type="entry name" value="ZINC_FINGER_C2H2_2"/>
    <property type="match status" value="1"/>
</dbReference>
<evidence type="ECO:0000256" key="8">
    <source>
        <dbReference type="SAM" id="MobiDB-lite"/>
    </source>
</evidence>
<dbReference type="SUPFAM" id="SSF57667">
    <property type="entry name" value="beta-beta-alpha zinc fingers"/>
    <property type="match status" value="1"/>
</dbReference>
<evidence type="ECO:0000256" key="3">
    <source>
        <dbReference type="ARBA" id="ARBA00022737"/>
    </source>
</evidence>
<dbReference type="FunFam" id="3.30.160.60:FF:000895">
    <property type="entry name" value="Zinc finger protein 597"/>
    <property type="match status" value="1"/>
</dbReference>
<keyword evidence="4 7" id="KW-0863">Zinc-finger</keyword>
<dbReference type="SMART" id="SM00355">
    <property type="entry name" value="ZnF_C2H2"/>
    <property type="match status" value="1"/>
</dbReference>
<keyword evidence="5" id="KW-0862">Zinc</keyword>
<evidence type="ECO:0000256" key="1">
    <source>
        <dbReference type="ARBA" id="ARBA00004123"/>
    </source>
</evidence>
<dbReference type="GO" id="GO:0008270">
    <property type="term" value="F:zinc ion binding"/>
    <property type="evidence" value="ECO:0007669"/>
    <property type="project" value="UniProtKB-KW"/>
</dbReference>
<proteinExistence type="predicted"/>